<feature type="region of interest" description="Disordered" evidence="1">
    <location>
        <begin position="34"/>
        <end position="57"/>
    </location>
</feature>
<accession>A0A286DTU9</accession>
<keyword evidence="2" id="KW-0812">Transmembrane</keyword>
<evidence type="ECO:0000256" key="2">
    <source>
        <dbReference type="SAM" id="Phobius"/>
    </source>
</evidence>
<reference evidence="3 4" key="1">
    <citation type="submission" date="2017-09" db="EMBL/GenBank/DDBJ databases">
        <authorList>
            <person name="Ehlers B."/>
            <person name="Leendertz F.H."/>
        </authorList>
    </citation>
    <scope>NUCLEOTIDE SEQUENCE [LARGE SCALE GENOMIC DNA]</scope>
    <source>
        <strain evidence="3 4">CGMCC 4.7095</strain>
    </source>
</reference>
<keyword evidence="2" id="KW-1133">Transmembrane helix</keyword>
<keyword evidence="4" id="KW-1185">Reference proteome</keyword>
<dbReference type="EMBL" id="OCNE01000004">
    <property type="protein sequence ID" value="SOD62070.1"/>
    <property type="molecule type" value="Genomic_DNA"/>
</dbReference>
<proteinExistence type="predicted"/>
<organism evidence="3 4">
    <name type="scientific">Streptomyces zhaozhouensis</name>
    <dbReference type="NCBI Taxonomy" id="1300267"/>
    <lineage>
        <taxon>Bacteria</taxon>
        <taxon>Bacillati</taxon>
        <taxon>Actinomycetota</taxon>
        <taxon>Actinomycetes</taxon>
        <taxon>Kitasatosporales</taxon>
        <taxon>Streptomycetaceae</taxon>
        <taxon>Streptomyces</taxon>
    </lineage>
</organism>
<evidence type="ECO:0000313" key="3">
    <source>
        <dbReference type="EMBL" id="SOD62070.1"/>
    </source>
</evidence>
<dbReference type="Proteomes" id="UP000219072">
    <property type="component" value="Unassembled WGS sequence"/>
</dbReference>
<evidence type="ECO:0000256" key="1">
    <source>
        <dbReference type="SAM" id="MobiDB-lite"/>
    </source>
</evidence>
<protein>
    <submittedName>
        <fullName evidence="3">Uncharacterized protein</fullName>
    </submittedName>
</protein>
<gene>
    <name evidence="3" type="ORF">SAMN06297387_104240</name>
</gene>
<keyword evidence="2" id="KW-0472">Membrane</keyword>
<evidence type="ECO:0000313" key="4">
    <source>
        <dbReference type="Proteomes" id="UP000219072"/>
    </source>
</evidence>
<name>A0A286DTU9_9ACTN</name>
<dbReference type="AlphaFoldDB" id="A0A286DTU9"/>
<dbReference type="RefSeq" id="WP_170970477.1">
    <property type="nucleotide sequence ID" value="NZ_OCNE01000004.1"/>
</dbReference>
<sequence>MDGQTRGLDRRTLISGMVAALILCVVWLLPSAYSEADDSSSGTSVIPVDQPMESEAS</sequence>
<feature type="transmembrane region" description="Helical" evidence="2">
    <location>
        <begin position="12"/>
        <end position="33"/>
    </location>
</feature>